<dbReference type="PANTHER" id="PTHR36582:SF2">
    <property type="entry name" value="ANTITOXIN PARD"/>
    <property type="match status" value="1"/>
</dbReference>
<dbReference type="InterPro" id="IPR038296">
    <property type="entry name" value="ParD_sf"/>
</dbReference>
<gene>
    <name evidence="3" type="ORF">GV368_00875</name>
</gene>
<dbReference type="EMBL" id="JAAAUB010000001">
    <property type="protein sequence ID" value="NMH15684.1"/>
    <property type="molecule type" value="Genomic_DNA"/>
</dbReference>
<organism evidence="3 4">
    <name type="scientific">Tepidiphilus baoligensis</name>
    <dbReference type="NCBI Taxonomy" id="2698687"/>
    <lineage>
        <taxon>Bacteria</taxon>
        <taxon>Pseudomonadati</taxon>
        <taxon>Pseudomonadota</taxon>
        <taxon>Hydrogenophilia</taxon>
        <taxon>Hydrogenophilales</taxon>
        <taxon>Hydrogenophilaceae</taxon>
        <taxon>Tepidiphilus</taxon>
    </lineage>
</organism>
<dbReference type="InterPro" id="IPR010985">
    <property type="entry name" value="Ribbon_hlx_hlx"/>
</dbReference>
<evidence type="ECO:0000313" key="3">
    <source>
        <dbReference type="EMBL" id="NMH15684.1"/>
    </source>
</evidence>
<evidence type="ECO:0000313" key="4">
    <source>
        <dbReference type="Proteomes" id="UP000669605"/>
    </source>
</evidence>
<sequence length="89" mass="9753">MPTSVALGPHFEAFIRQQVESGRFNNASEVVRAGLRLLEEHEAERAAKLQALREAVAVGLASGPDLSEEEVFDRLEAKYLAMAEAAERT</sequence>
<dbReference type="RefSeq" id="WP_169114673.1">
    <property type="nucleotide sequence ID" value="NZ_JAAAUB010000001.1"/>
</dbReference>
<dbReference type="Pfam" id="PF03693">
    <property type="entry name" value="ParD_antitoxin"/>
    <property type="match status" value="1"/>
</dbReference>
<accession>A0ABX1QKH4</accession>
<protein>
    <submittedName>
        <fullName evidence="3">Type II toxin-antitoxin system ParD family antitoxin</fullName>
    </submittedName>
</protein>
<proteinExistence type="inferred from homology"/>
<comment type="similarity">
    <text evidence="1">Belongs to the ParD antitoxin family.</text>
</comment>
<dbReference type="SUPFAM" id="SSF47598">
    <property type="entry name" value="Ribbon-helix-helix"/>
    <property type="match status" value="1"/>
</dbReference>
<evidence type="ECO:0000256" key="2">
    <source>
        <dbReference type="ARBA" id="ARBA00022649"/>
    </source>
</evidence>
<dbReference type="Proteomes" id="UP000669605">
    <property type="component" value="Unassembled WGS sequence"/>
</dbReference>
<reference evidence="3 4" key="1">
    <citation type="journal article" date="2020" name="Curr. Microbiol.">
        <title>Tepidiphilus baoligensis sp. nov., a Novel Bacterium of the Family Hydrogenophilaceae Isolated from an Oil Reservoir.</title>
        <authorList>
            <person name="Zhang X."/>
            <person name="Wang G."/>
            <person name="Ma X."/>
            <person name="Yu J."/>
            <person name="You J."/>
            <person name="Xue Y."/>
            <person name="Ma Y."/>
        </authorList>
    </citation>
    <scope>NUCLEOTIDE SEQUENCE [LARGE SCALE GENOMIC DNA]</scope>
    <source>
        <strain evidence="3 4">B18-69</strain>
    </source>
</reference>
<evidence type="ECO:0000256" key="1">
    <source>
        <dbReference type="ARBA" id="ARBA00008580"/>
    </source>
</evidence>
<dbReference type="Gene3D" id="6.10.10.120">
    <property type="entry name" value="Antitoxin ParD1-like"/>
    <property type="match status" value="1"/>
</dbReference>
<dbReference type="PANTHER" id="PTHR36582">
    <property type="entry name" value="ANTITOXIN PARD"/>
    <property type="match status" value="1"/>
</dbReference>
<dbReference type="NCBIfam" id="TIGR02606">
    <property type="entry name" value="antidote_CC2985"/>
    <property type="match status" value="1"/>
</dbReference>
<keyword evidence="2" id="KW-1277">Toxin-antitoxin system</keyword>
<keyword evidence="4" id="KW-1185">Reference proteome</keyword>
<comment type="caution">
    <text evidence="3">The sequence shown here is derived from an EMBL/GenBank/DDBJ whole genome shotgun (WGS) entry which is preliminary data.</text>
</comment>
<name>A0ABX1QKH4_9PROT</name>
<dbReference type="InterPro" id="IPR022789">
    <property type="entry name" value="ParD"/>
</dbReference>